<name>A0A8C4SMM0_ERPCA</name>
<reference evidence="1" key="2">
    <citation type="submission" date="2025-08" db="UniProtKB">
        <authorList>
            <consortium name="Ensembl"/>
        </authorList>
    </citation>
    <scope>IDENTIFICATION</scope>
</reference>
<reference evidence="1" key="1">
    <citation type="submission" date="2021-06" db="EMBL/GenBank/DDBJ databases">
        <authorList>
            <consortium name="Wellcome Sanger Institute Data Sharing"/>
        </authorList>
    </citation>
    <scope>NUCLEOTIDE SEQUENCE [LARGE SCALE GENOMIC DNA]</scope>
</reference>
<dbReference type="Proteomes" id="UP000694620">
    <property type="component" value="Chromosome 12"/>
</dbReference>
<keyword evidence="2" id="KW-1185">Reference proteome</keyword>
<evidence type="ECO:0000313" key="1">
    <source>
        <dbReference type="Ensembl" id="ENSECRP00000018839.1"/>
    </source>
</evidence>
<organism evidence="1 2">
    <name type="scientific">Erpetoichthys calabaricus</name>
    <name type="common">Rope fish</name>
    <name type="synonym">Calamoichthys calabaricus</name>
    <dbReference type="NCBI Taxonomy" id="27687"/>
    <lineage>
        <taxon>Eukaryota</taxon>
        <taxon>Metazoa</taxon>
        <taxon>Chordata</taxon>
        <taxon>Craniata</taxon>
        <taxon>Vertebrata</taxon>
        <taxon>Euteleostomi</taxon>
        <taxon>Actinopterygii</taxon>
        <taxon>Polypteriformes</taxon>
        <taxon>Polypteridae</taxon>
        <taxon>Erpetoichthys</taxon>
    </lineage>
</organism>
<reference evidence="1" key="3">
    <citation type="submission" date="2025-09" db="UniProtKB">
        <authorList>
            <consortium name="Ensembl"/>
        </authorList>
    </citation>
    <scope>IDENTIFICATION</scope>
</reference>
<accession>A0A8C4SMM0</accession>
<sequence>MRQLTELTVSEMVKKYVRLVQSASEKRSSRRTLHMRHAKCCLKNNQLPSVESAPLRPSFTITVHHEHLKAGIYSRQCIWKLLIFKTSTQRCITWREVLKHQMKRRFSLPSPPKELEAFLLEEWRSVPLHTVQDLYGII</sequence>
<dbReference type="AlphaFoldDB" id="A0A8C4SMM0"/>
<proteinExistence type="predicted"/>
<dbReference type="Ensembl" id="ENSECRT00000019229.1">
    <property type="protein sequence ID" value="ENSECRP00000018839.1"/>
    <property type="gene ID" value="ENSECRG00000012602.1"/>
</dbReference>
<evidence type="ECO:0000313" key="2">
    <source>
        <dbReference type="Proteomes" id="UP000694620"/>
    </source>
</evidence>
<protein>
    <submittedName>
        <fullName evidence="1">Uncharacterized protein</fullName>
    </submittedName>
</protein>